<protein>
    <submittedName>
        <fullName evidence="1">Uncharacterized protein</fullName>
    </submittedName>
</protein>
<dbReference type="KEGG" id="blep:AL038_10245"/>
<name>A0A2N9YHK0_9GAMM</name>
<dbReference type="AlphaFoldDB" id="A0A2N9YHK0"/>
<keyword evidence="2" id="KW-1185">Reference proteome</keyword>
<dbReference type="Proteomes" id="UP000234271">
    <property type="component" value="Chromosome"/>
</dbReference>
<proteinExistence type="predicted"/>
<gene>
    <name evidence="1" type="ORF">BLE401_14035</name>
</gene>
<evidence type="ECO:0000313" key="1">
    <source>
        <dbReference type="EMBL" id="AUI69696.1"/>
    </source>
</evidence>
<dbReference type="OrthoDB" id="5625486at2"/>
<reference evidence="2" key="1">
    <citation type="submission" date="2016-12" db="EMBL/GenBank/DDBJ databases">
        <title>Complete Genome Sequence of Beggiatoa leptomitiformis D-401.</title>
        <authorList>
            <person name="Fomenkov A."/>
            <person name="Vincze T."/>
            <person name="Grabovich M."/>
            <person name="Anton B.P."/>
            <person name="Dubinina G."/>
            <person name="Orlova M."/>
            <person name="Belousova E."/>
            <person name="Roberts R.J."/>
        </authorList>
    </citation>
    <scope>NUCLEOTIDE SEQUENCE [LARGE SCALE GENOMIC DNA]</scope>
    <source>
        <strain evidence="2">D-401</strain>
    </source>
</reference>
<organism evidence="1 2">
    <name type="scientific">Beggiatoa leptomitoformis</name>
    <dbReference type="NCBI Taxonomy" id="288004"/>
    <lineage>
        <taxon>Bacteria</taxon>
        <taxon>Pseudomonadati</taxon>
        <taxon>Pseudomonadota</taxon>
        <taxon>Gammaproteobacteria</taxon>
        <taxon>Thiotrichales</taxon>
        <taxon>Thiotrichaceae</taxon>
        <taxon>Beggiatoa</taxon>
    </lineage>
</organism>
<dbReference type="RefSeq" id="WP_062152515.1">
    <property type="nucleotide sequence ID" value="NZ_CP012373.2"/>
</dbReference>
<sequence length="247" mass="27116">MNKPKVAITLSVDANPGVLGHTVALLLESGLKYQKHRLVSNADQSENILTLEATGEVSPELQTHLITIPGVHAVVKIESSVVKNPENILQPESPSVDNIVKFWQTPRAIELIQQFESGLKSKEREQKSTQFGEQIGCLLSEEYTDILFTQTSIDDALRQVVVPALGNFVETEIKNNALYLIRSDFVNAPRGKLKLLLGLDQERCYVISGIVQGLLNQSATLPKICVRRSKCVAAGDSMCVLQVDVAK</sequence>
<dbReference type="STRING" id="288004.AL038_10245"/>
<dbReference type="EMBL" id="CP018889">
    <property type="protein sequence ID" value="AUI69696.1"/>
    <property type="molecule type" value="Genomic_DNA"/>
</dbReference>
<dbReference type="Gene3D" id="3.30.1380.20">
    <property type="entry name" value="Trafficking protein particle complex subunit 3"/>
    <property type="match status" value="1"/>
</dbReference>
<accession>A0A2N9YHK0</accession>
<evidence type="ECO:0000313" key="2">
    <source>
        <dbReference type="Proteomes" id="UP000234271"/>
    </source>
</evidence>